<comment type="caution">
    <text evidence="2">The sequence shown here is derived from an EMBL/GenBank/DDBJ whole genome shotgun (WGS) entry which is preliminary data.</text>
</comment>
<organism evidence="2 3">
    <name type="scientific">Parashewanella spongiae</name>
    <dbReference type="NCBI Taxonomy" id="342950"/>
    <lineage>
        <taxon>Bacteria</taxon>
        <taxon>Pseudomonadati</taxon>
        <taxon>Pseudomonadota</taxon>
        <taxon>Gammaproteobacteria</taxon>
        <taxon>Alteromonadales</taxon>
        <taxon>Shewanellaceae</taxon>
        <taxon>Parashewanella</taxon>
    </lineage>
</organism>
<dbReference type="Proteomes" id="UP000273022">
    <property type="component" value="Unassembled WGS sequence"/>
</dbReference>
<protein>
    <recommendedName>
        <fullName evidence="1">DUF6475 domain-containing protein</fullName>
    </recommendedName>
</protein>
<feature type="domain" description="DUF6475" evidence="1">
    <location>
        <begin position="99"/>
        <end position="183"/>
    </location>
</feature>
<dbReference type="EMBL" id="QYYH01000001">
    <property type="protein sequence ID" value="RJY19550.1"/>
    <property type="molecule type" value="Genomic_DNA"/>
</dbReference>
<accession>A0A3A6TYE4</accession>
<reference evidence="2 3" key="1">
    <citation type="submission" date="2018-09" db="EMBL/GenBank/DDBJ databases">
        <title>Phylogeny of the Shewanellaceae, and recommendation for two new genera, Pseudoshewanella and Parashewanella.</title>
        <authorList>
            <person name="Wang G."/>
        </authorList>
    </citation>
    <scope>NUCLEOTIDE SEQUENCE [LARGE SCALE GENOMIC DNA]</scope>
    <source>
        <strain evidence="2 3">KCTC 22492</strain>
    </source>
</reference>
<evidence type="ECO:0000313" key="2">
    <source>
        <dbReference type="EMBL" id="RJY19550.1"/>
    </source>
</evidence>
<dbReference type="RefSeq" id="WP_121851630.1">
    <property type="nucleotide sequence ID" value="NZ_CP037952.1"/>
</dbReference>
<proteinExistence type="predicted"/>
<dbReference type="AlphaFoldDB" id="A0A3A6TYE4"/>
<dbReference type="OrthoDB" id="8561347at2"/>
<dbReference type="InterPro" id="IPR045521">
    <property type="entry name" value="DUF6475"/>
</dbReference>
<sequence length="198" mass="22483">MTDHDKEEFAEVWSATYNLYSKQITLQTLALAFEALTHYDIQQIRNGLTGHIQSPEIGQFCPKPADVIKQIEGTGNDRASTAWAKVLYGIHHVGAWSSIKFDDVLIHHVIEKIGGWVSLCKLKESELAFKQKDFISHYQGLLSKPMSDHCPDILKGIIDCQQTATSKPVEYAHLTNQNQITQHRLTQSNEKKLKELNR</sequence>
<gene>
    <name evidence="2" type="ORF">D5R81_00140</name>
</gene>
<keyword evidence="3" id="KW-1185">Reference proteome</keyword>
<name>A0A3A6TYE4_9GAMM</name>
<dbReference type="Pfam" id="PF20081">
    <property type="entry name" value="DUF6475"/>
    <property type="match status" value="1"/>
</dbReference>
<evidence type="ECO:0000313" key="3">
    <source>
        <dbReference type="Proteomes" id="UP000273022"/>
    </source>
</evidence>
<evidence type="ECO:0000259" key="1">
    <source>
        <dbReference type="Pfam" id="PF20081"/>
    </source>
</evidence>